<dbReference type="HOGENOM" id="CLU_2610217_0_0_1"/>
<sequence>MVPSWSGDRPILVAVKGSHYRNVSGEPRRAMSSHPAAWPRCGEGTGDAASHHDGVDSHLFESDKGELMAVLVGFNGTPV</sequence>
<feature type="region of interest" description="Disordered" evidence="1">
    <location>
        <begin position="24"/>
        <end position="55"/>
    </location>
</feature>
<dbReference type="Proteomes" id="UP000026962">
    <property type="component" value="Chromosome 4"/>
</dbReference>
<accession>A0A0E0KW67</accession>
<dbReference type="EnsemblPlants" id="OPUNC04G25540.1">
    <property type="protein sequence ID" value="OPUNC04G25540.1"/>
    <property type="gene ID" value="OPUNC04G25540"/>
</dbReference>
<protein>
    <submittedName>
        <fullName evidence="2">Uncharacterized protein</fullName>
    </submittedName>
</protein>
<keyword evidence="3" id="KW-1185">Reference proteome</keyword>
<dbReference type="Gramene" id="OPUNC04G25540.1">
    <property type="protein sequence ID" value="OPUNC04G25540.1"/>
    <property type="gene ID" value="OPUNC04G25540"/>
</dbReference>
<organism evidence="2">
    <name type="scientific">Oryza punctata</name>
    <name type="common">Red rice</name>
    <dbReference type="NCBI Taxonomy" id="4537"/>
    <lineage>
        <taxon>Eukaryota</taxon>
        <taxon>Viridiplantae</taxon>
        <taxon>Streptophyta</taxon>
        <taxon>Embryophyta</taxon>
        <taxon>Tracheophyta</taxon>
        <taxon>Spermatophyta</taxon>
        <taxon>Magnoliopsida</taxon>
        <taxon>Liliopsida</taxon>
        <taxon>Poales</taxon>
        <taxon>Poaceae</taxon>
        <taxon>BOP clade</taxon>
        <taxon>Oryzoideae</taxon>
        <taxon>Oryzeae</taxon>
        <taxon>Oryzinae</taxon>
        <taxon>Oryza</taxon>
    </lineage>
</organism>
<name>A0A0E0KW67_ORYPU</name>
<proteinExistence type="predicted"/>
<evidence type="ECO:0000313" key="3">
    <source>
        <dbReference type="Proteomes" id="UP000026962"/>
    </source>
</evidence>
<evidence type="ECO:0000256" key="1">
    <source>
        <dbReference type="SAM" id="MobiDB-lite"/>
    </source>
</evidence>
<reference evidence="2" key="2">
    <citation type="submission" date="2018-05" db="EMBL/GenBank/DDBJ databases">
        <title>OpunRS2 (Oryza punctata Reference Sequence Version 2).</title>
        <authorList>
            <person name="Zhang J."/>
            <person name="Kudrna D."/>
            <person name="Lee S."/>
            <person name="Talag J."/>
            <person name="Welchert J."/>
            <person name="Wing R.A."/>
        </authorList>
    </citation>
    <scope>NUCLEOTIDE SEQUENCE [LARGE SCALE GENOMIC DNA]</scope>
</reference>
<reference evidence="2" key="1">
    <citation type="submission" date="2015-04" db="UniProtKB">
        <authorList>
            <consortium name="EnsemblPlants"/>
        </authorList>
    </citation>
    <scope>IDENTIFICATION</scope>
</reference>
<dbReference type="AlphaFoldDB" id="A0A0E0KW67"/>
<evidence type="ECO:0000313" key="2">
    <source>
        <dbReference type="EnsemblPlants" id="OPUNC04G25540.1"/>
    </source>
</evidence>